<reference evidence="1" key="1">
    <citation type="submission" date="2018-02" db="EMBL/GenBank/DDBJ databases">
        <title>Rhizophora mucronata_Transcriptome.</title>
        <authorList>
            <person name="Meera S.P."/>
            <person name="Sreeshan A."/>
            <person name="Augustine A."/>
        </authorList>
    </citation>
    <scope>NUCLEOTIDE SEQUENCE</scope>
    <source>
        <tissue evidence="1">Leaf</tissue>
    </source>
</reference>
<proteinExistence type="predicted"/>
<dbReference type="EMBL" id="GGEC01070971">
    <property type="protein sequence ID" value="MBX51455.1"/>
    <property type="molecule type" value="Transcribed_RNA"/>
</dbReference>
<accession>A0A2P2P9N5</accession>
<evidence type="ECO:0000313" key="1">
    <source>
        <dbReference type="EMBL" id="MBX51455.1"/>
    </source>
</evidence>
<protein>
    <submittedName>
        <fullName evidence="1">Uncharacterized protein</fullName>
    </submittedName>
</protein>
<dbReference type="AlphaFoldDB" id="A0A2P2P9N5"/>
<name>A0A2P2P9N5_RHIMU</name>
<sequence>MKEIESEEFKLLVSKCSRIPCMPSSQSV</sequence>
<organism evidence="1">
    <name type="scientific">Rhizophora mucronata</name>
    <name type="common">Asiatic mangrove</name>
    <dbReference type="NCBI Taxonomy" id="61149"/>
    <lineage>
        <taxon>Eukaryota</taxon>
        <taxon>Viridiplantae</taxon>
        <taxon>Streptophyta</taxon>
        <taxon>Embryophyta</taxon>
        <taxon>Tracheophyta</taxon>
        <taxon>Spermatophyta</taxon>
        <taxon>Magnoliopsida</taxon>
        <taxon>eudicotyledons</taxon>
        <taxon>Gunneridae</taxon>
        <taxon>Pentapetalae</taxon>
        <taxon>rosids</taxon>
        <taxon>fabids</taxon>
        <taxon>Malpighiales</taxon>
        <taxon>Rhizophoraceae</taxon>
        <taxon>Rhizophora</taxon>
    </lineage>
</organism>